<dbReference type="InterPro" id="IPR019774">
    <property type="entry name" value="Aromatic-AA_hydroxylase_C"/>
</dbReference>
<keyword evidence="6" id="KW-0503">Monooxygenase</keyword>
<organism evidence="8">
    <name type="scientific">Timema shepardi</name>
    <name type="common">Walking stick</name>
    <dbReference type="NCBI Taxonomy" id="629360"/>
    <lineage>
        <taxon>Eukaryota</taxon>
        <taxon>Metazoa</taxon>
        <taxon>Ecdysozoa</taxon>
        <taxon>Arthropoda</taxon>
        <taxon>Hexapoda</taxon>
        <taxon>Insecta</taxon>
        <taxon>Pterygota</taxon>
        <taxon>Neoptera</taxon>
        <taxon>Polyneoptera</taxon>
        <taxon>Phasmatodea</taxon>
        <taxon>Timematodea</taxon>
        <taxon>Timematoidea</taxon>
        <taxon>Timematidae</taxon>
        <taxon>Timema</taxon>
    </lineage>
</organism>
<evidence type="ECO:0000256" key="3">
    <source>
        <dbReference type="ARBA" id="ARBA00022723"/>
    </source>
</evidence>
<dbReference type="InterPro" id="IPR036951">
    <property type="entry name" value="ArAA_hydroxylase_sf"/>
</dbReference>
<dbReference type="PROSITE" id="PS51410">
    <property type="entry name" value="BH4_AAA_HYDROXYL_2"/>
    <property type="match status" value="1"/>
</dbReference>
<accession>A0A7R9B6D5</accession>
<gene>
    <name evidence="8" type="ORF">TSIB3V08_LOCUS9876</name>
</gene>
<evidence type="ECO:0000256" key="5">
    <source>
        <dbReference type="ARBA" id="ARBA00023004"/>
    </source>
</evidence>
<dbReference type="GO" id="GO:0005506">
    <property type="term" value="F:iron ion binding"/>
    <property type="evidence" value="ECO:0007669"/>
    <property type="project" value="InterPro"/>
</dbReference>
<dbReference type="EMBL" id="OC006032">
    <property type="protein sequence ID" value="CAD7265846.1"/>
    <property type="molecule type" value="Genomic_DNA"/>
</dbReference>
<protein>
    <recommendedName>
        <fullName evidence="7">Biopterin-dependent aromatic amino acid hydroxylase family profile domain-containing protein</fullName>
    </recommendedName>
</protein>
<evidence type="ECO:0000256" key="1">
    <source>
        <dbReference type="ARBA" id="ARBA00001954"/>
    </source>
</evidence>
<dbReference type="SUPFAM" id="SSF56534">
    <property type="entry name" value="Aromatic aminoacid monoxygenases, catalytic and oligomerization domains"/>
    <property type="match status" value="1"/>
</dbReference>
<comment type="cofactor">
    <cofactor evidence="1">
        <name>Fe(2+)</name>
        <dbReference type="ChEBI" id="CHEBI:29033"/>
    </cofactor>
</comment>
<dbReference type="GO" id="GO:0004510">
    <property type="term" value="F:tryptophan 5-monooxygenase activity"/>
    <property type="evidence" value="ECO:0007669"/>
    <property type="project" value="TreeGrafter"/>
</dbReference>
<dbReference type="InterPro" id="IPR001273">
    <property type="entry name" value="ArAA_hydroxylase"/>
</dbReference>
<dbReference type="PANTHER" id="PTHR11473:SF16">
    <property type="entry name" value="TRYPTOPHAN 5-HYDROXYLASE 2"/>
    <property type="match status" value="1"/>
</dbReference>
<dbReference type="GO" id="GO:0043005">
    <property type="term" value="C:neuron projection"/>
    <property type="evidence" value="ECO:0007669"/>
    <property type="project" value="TreeGrafter"/>
</dbReference>
<keyword evidence="4" id="KW-0560">Oxidoreductase</keyword>
<proteinExistence type="inferred from homology"/>
<dbReference type="AlphaFoldDB" id="A0A7R9B6D5"/>
<dbReference type="Gene3D" id="1.10.800.10">
    <property type="entry name" value="Aromatic amino acid hydroxylase"/>
    <property type="match status" value="1"/>
</dbReference>
<dbReference type="InterPro" id="IPR036329">
    <property type="entry name" value="Aro-AA_hydroxylase_C_sf"/>
</dbReference>
<evidence type="ECO:0000256" key="4">
    <source>
        <dbReference type="ARBA" id="ARBA00023002"/>
    </source>
</evidence>
<keyword evidence="3" id="KW-0479">Metal-binding</keyword>
<name>A0A7R9B6D5_TIMSH</name>
<feature type="domain" description="Biopterin-dependent aromatic amino acid hydroxylase family profile" evidence="7">
    <location>
        <begin position="99"/>
        <end position="168"/>
    </location>
</feature>
<keyword evidence="5" id="KW-0408">Iron</keyword>
<dbReference type="GO" id="GO:0009072">
    <property type="term" value="P:aromatic amino acid metabolic process"/>
    <property type="evidence" value="ECO:0007669"/>
    <property type="project" value="InterPro"/>
</dbReference>
<evidence type="ECO:0000256" key="6">
    <source>
        <dbReference type="ARBA" id="ARBA00023033"/>
    </source>
</evidence>
<dbReference type="Pfam" id="PF00351">
    <property type="entry name" value="Biopterin_H"/>
    <property type="match status" value="1"/>
</dbReference>
<evidence type="ECO:0000256" key="2">
    <source>
        <dbReference type="ARBA" id="ARBA00009712"/>
    </source>
</evidence>
<evidence type="ECO:0000313" key="8">
    <source>
        <dbReference type="EMBL" id="CAD7265846.1"/>
    </source>
</evidence>
<comment type="similarity">
    <text evidence="2">Belongs to the biopterin-dependent aromatic amino acid hydroxylase family.</text>
</comment>
<dbReference type="PANTHER" id="PTHR11473">
    <property type="entry name" value="AROMATIC AMINO ACID HYDROXYLASE"/>
    <property type="match status" value="1"/>
</dbReference>
<sequence length="168" mass="19680">MVPATSRSHVFLDGWYFIWRKLVEQERHRGRERAWQKNILYYSGKVWQLPSYSRLFFSLKLGGLGMVVVVVVSSVGCVEETVHIAPMVFGSLVCTRLNNLTINIVTYFEEMPWFPRKISDLDRAQRVLMYGSELDAEHPVSEMYVQGFKDPVYRKRRETFSDIANSYK</sequence>
<evidence type="ECO:0000259" key="7">
    <source>
        <dbReference type="PROSITE" id="PS51410"/>
    </source>
</evidence>
<reference evidence="8" key="1">
    <citation type="submission" date="2020-11" db="EMBL/GenBank/DDBJ databases">
        <authorList>
            <person name="Tran Van P."/>
        </authorList>
    </citation>
    <scope>NUCLEOTIDE SEQUENCE</scope>
</reference>